<reference evidence="6" key="1">
    <citation type="submission" date="2015-03" db="EMBL/GenBank/DDBJ databases">
        <authorList>
            <consortium name="Pathogen Informatics"/>
        </authorList>
    </citation>
    <scope>NUCLEOTIDE SEQUENCE [LARGE SCALE GENOMIC DNA]</scope>
    <source>
        <strain evidence="6">NCTC11134</strain>
    </source>
</reference>
<dbReference type="InterPro" id="IPR009057">
    <property type="entry name" value="Homeodomain-like_sf"/>
</dbReference>
<name>A0A0H5NZZ7_NOCFR</name>
<feature type="domain" description="HTH tetR-type" evidence="4">
    <location>
        <begin position="23"/>
        <end position="84"/>
    </location>
</feature>
<dbReference type="EMBL" id="LN868938">
    <property type="protein sequence ID" value="CRY75711.1"/>
    <property type="molecule type" value="Genomic_DNA"/>
</dbReference>
<accession>A0A0H5NZZ7</accession>
<evidence type="ECO:0000256" key="3">
    <source>
        <dbReference type="SAM" id="MobiDB-lite"/>
    </source>
</evidence>
<dbReference type="KEGG" id="nfr:ERS450000_01477"/>
<dbReference type="InterPro" id="IPR001647">
    <property type="entry name" value="HTH_TetR"/>
</dbReference>
<dbReference type="Proteomes" id="UP000057820">
    <property type="component" value="Chromosome 1"/>
</dbReference>
<organism evidence="5 6">
    <name type="scientific">Nocardia farcinica</name>
    <dbReference type="NCBI Taxonomy" id="37329"/>
    <lineage>
        <taxon>Bacteria</taxon>
        <taxon>Bacillati</taxon>
        <taxon>Actinomycetota</taxon>
        <taxon>Actinomycetes</taxon>
        <taxon>Mycobacteriales</taxon>
        <taxon>Nocardiaceae</taxon>
        <taxon>Nocardia</taxon>
    </lineage>
</organism>
<dbReference type="PANTHER" id="PTHR30055">
    <property type="entry name" value="HTH-TYPE TRANSCRIPTIONAL REGULATOR RUTR"/>
    <property type="match status" value="1"/>
</dbReference>
<dbReference type="PANTHER" id="PTHR30055:SF160">
    <property type="entry name" value="TRANSCRIPTIONAL REGULATORY PROTEIN (PROBABLY ASNC-FAMILY)-RELATED"/>
    <property type="match status" value="1"/>
</dbReference>
<evidence type="ECO:0000259" key="4">
    <source>
        <dbReference type="PROSITE" id="PS50977"/>
    </source>
</evidence>
<dbReference type="AlphaFoldDB" id="A0A0H5NZZ7"/>
<proteinExistence type="predicted"/>
<dbReference type="GO" id="GO:0000976">
    <property type="term" value="F:transcription cis-regulatory region binding"/>
    <property type="evidence" value="ECO:0007669"/>
    <property type="project" value="TreeGrafter"/>
</dbReference>
<evidence type="ECO:0000256" key="1">
    <source>
        <dbReference type="ARBA" id="ARBA00023125"/>
    </source>
</evidence>
<gene>
    <name evidence="5" type="ORF">ERS450000_01477</name>
</gene>
<dbReference type="RefSeq" id="WP_060591464.1">
    <property type="nucleotide sequence ID" value="NZ_CP031418.1"/>
</dbReference>
<dbReference type="SUPFAM" id="SSF46689">
    <property type="entry name" value="Homeodomain-like"/>
    <property type="match status" value="1"/>
</dbReference>
<dbReference type="Gene3D" id="1.10.357.10">
    <property type="entry name" value="Tetracycline Repressor, domain 2"/>
    <property type="match status" value="1"/>
</dbReference>
<evidence type="ECO:0000313" key="5">
    <source>
        <dbReference type="EMBL" id="CRY75711.1"/>
    </source>
</evidence>
<protein>
    <recommendedName>
        <fullName evidence="4">HTH tetR-type domain-containing protein</fullName>
    </recommendedName>
</protein>
<dbReference type="PROSITE" id="PS50977">
    <property type="entry name" value="HTH_TETR_2"/>
    <property type="match status" value="1"/>
</dbReference>
<dbReference type="GO" id="GO:0003700">
    <property type="term" value="F:DNA-binding transcription factor activity"/>
    <property type="evidence" value="ECO:0007669"/>
    <property type="project" value="TreeGrafter"/>
</dbReference>
<feature type="region of interest" description="Disordered" evidence="3">
    <location>
        <begin position="1"/>
        <end position="22"/>
    </location>
</feature>
<sequence length="243" mass="26562">MSISASPDPPRGGRQARWQPHNDRRRERIVAALIELIEETPPGIEVPMQRITERAGLAKSVVYRQFSGRDELDRRARTAISDQFADTLATALDVSVGSINEILHRAIAAVVDWIDGHASLYEFLRRGPALGDPDDVDGVSSLKDRIAADTRGLVSGLAGVIGVVDEPVVDTMTFAIVSMTEATVTRWVRSPDRLMDRDRLVTELAGYAWSVLDGVCRAQGLLIDPDEPLLSVLTRLSDVQTPG</sequence>
<dbReference type="InterPro" id="IPR050109">
    <property type="entry name" value="HTH-type_TetR-like_transc_reg"/>
</dbReference>
<evidence type="ECO:0000256" key="2">
    <source>
        <dbReference type="PROSITE-ProRule" id="PRU00335"/>
    </source>
</evidence>
<evidence type="ECO:0000313" key="6">
    <source>
        <dbReference type="Proteomes" id="UP000057820"/>
    </source>
</evidence>
<feature type="DNA-binding region" description="H-T-H motif" evidence="2">
    <location>
        <begin position="47"/>
        <end position="66"/>
    </location>
</feature>
<keyword evidence="1 2" id="KW-0238">DNA-binding</keyword>